<dbReference type="AlphaFoldDB" id="A0A4C1W446"/>
<gene>
    <name evidence="1" type="ORF">EVAR_29017_1</name>
</gene>
<accession>A0A4C1W446</accession>
<reference evidence="1 2" key="1">
    <citation type="journal article" date="2019" name="Commun. Biol.">
        <title>The bagworm genome reveals a unique fibroin gene that provides high tensile strength.</title>
        <authorList>
            <person name="Kono N."/>
            <person name="Nakamura H."/>
            <person name="Ohtoshi R."/>
            <person name="Tomita M."/>
            <person name="Numata K."/>
            <person name="Arakawa K."/>
        </authorList>
    </citation>
    <scope>NUCLEOTIDE SEQUENCE [LARGE SCALE GENOMIC DNA]</scope>
</reference>
<dbReference type="Proteomes" id="UP000299102">
    <property type="component" value="Unassembled WGS sequence"/>
</dbReference>
<evidence type="ECO:0000313" key="2">
    <source>
        <dbReference type="Proteomes" id="UP000299102"/>
    </source>
</evidence>
<dbReference type="OrthoDB" id="10054259at2759"/>
<organism evidence="1 2">
    <name type="scientific">Eumeta variegata</name>
    <name type="common">Bagworm moth</name>
    <name type="synonym">Eumeta japonica</name>
    <dbReference type="NCBI Taxonomy" id="151549"/>
    <lineage>
        <taxon>Eukaryota</taxon>
        <taxon>Metazoa</taxon>
        <taxon>Ecdysozoa</taxon>
        <taxon>Arthropoda</taxon>
        <taxon>Hexapoda</taxon>
        <taxon>Insecta</taxon>
        <taxon>Pterygota</taxon>
        <taxon>Neoptera</taxon>
        <taxon>Endopterygota</taxon>
        <taxon>Lepidoptera</taxon>
        <taxon>Glossata</taxon>
        <taxon>Ditrysia</taxon>
        <taxon>Tineoidea</taxon>
        <taxon>Psychidae</taxon>
        <taxon>Oiketicinae</taxon>
        <taxon>Eumeta</taxon>
    </lineage>
</organism>
<sequence>MVCYPLPTHIISEFGLVALGTGARPRGRVPTTAQWGSAFFSVHRFTAPGDRSPRMRRRGRGYLRLSKRLPVQYDGRSSAAVKFVTKASQWRKIGTTWRRTNDWGARNQCIAAYAGNSERQSFVCCSVCFVYFLLSDTSFWFGVSPARIQDVFLHLLY</sequence>
<name>A0A4C1W446_EUMVA</name>
<proteinExistence type="predicted"/>
<keyword evidence="2" id="KW-1185">Reference proteome</keyword>
<protein>
    <submittedName>
        <fullName evidence="1">Uncharacterized protein</fullName>
    </submittedName>
</protein>
<dbReference type="EMBL" id="BGZK01000467">
    <property type="protein sequence ID" value="GBP45269.1"/>
    <property type="molecule type" value="Genomic_DNA"/>
</dbReference>
<comment type="caution">
    <text evidence="1">The sequence shown here is derived from an EMBL/GenBank/DDBJ whole genome shotgun (WGS) entry which is preliminary data.</text>
</comment>
<evidence type="ECO:0000313" key="1">
    <source>
        <dbReference type="EMBL" id="GBP45269.1"/>
    </source>
</evidence>